<dbReference type="HOGENOM" id="CLU_000445_119_2_0"/>
<dbReference type="InterPro" id="IPR025944">
    <property type="entry name" value="Sigma_54_int_dom_CS"/>
</dbReference>
<dbReference type="GO" id="GO:0006355">
    <property type="term" value="P:regulation of DNA-templated transcription"/>
    <property type="evidence" value="ECO:0007669"/>
    <property type="project" value="InterPro"/>
</dbReference>
<dbReference type="FunFam" id="3.40.50.300:FF:000006">
    <property type="entry name" value="DNA-binding transcriptional regulator NtrC"/>
    <property type="match status" value="1"/>
</dbReference>
<dbReference type="Gene3D" id="1.10.10.60">
    <property type="entry name" value="Homeodomain-like"/>
    <property type="match status" value="1"/>
</dbReference>
<keyword evidence="1" id="KW-0547">Nucleotide-binding</keyword>
<sequence length="535" mass="60282">MNLGNRNISELLKVNPETKIITFLDRRVLIDDSISQGLLRKELIQIFGKYGAKNVLTRYGYAHGWRTAEMLKKESPDLFYGSHGGAYLHMLYGIVFTTRLEQTDGMGDAPLIHSKLEYSYEAEQHILHFGVADEPICWTLTGFASGYESFKNSRDVYFIETKCVGKGDDYCEIEGRFAEKWGDDLTEHLPFYGMASTNDILQELSSQIHFSEKKLIETKNKLKNLELKKNCSGGMVVRSKKMQEVTDLAHRAARVNTTILICGESGVGKEVLARYIHSKSPDSDKPFVAVNCGAFSESLLESELFGHAKGSFTGAEKEHKGLFEEAEGGTLFLDEIGETSKNMQVKLLRVIQEKEIRRVGENQPRKINLRIISATNKNLEKEVQEGNFRKDLFYRLNVINIKIPPLCQRTEDILPLAHCFIKSAAEEMNVQVTGIAPSASEALLRYNWPGNVRELHNVIHRAAALADSSMIEENDLPPELLTSCSAPSTPISLAEMEKEHIRNCLIINNGDKKRTAQTLNIGIATLYRKIKEYQL</sequence>
<proteinExistence type="predicted"/>
<dbReference type="InterPro" id="IPR004096">
    <property type="entry name" value="V4R"/>
</dbReference>
<keyword evidence="3" id="KW-0805">Transcription regulation</keyword>
<dbReference type="KEGG" id="dap:Dacet_1578"/>
<dbReference type="InterPro" id="IPR058031">
    <property type="entry name" value="AAA_lid_NorR"/>
</dbReference>
<dbReference type="SMART" id="SM00989">
    <property type="entry name" value="V4R"/>
    <property type="match status" value="1"/>
</dbReference>
<dbReference type="Pfam" id="PF00158">
    <property type="entry name" value="Sigma54_activat"/>
    <property type="match status" value="1"/>
</dbReference>
<keyword evidence="4" id="KW-0238">DNA-binding</keyword>
<feature type="domain" description="Sigma-54 factor interaction" evidence="7">
    <location>
        <begin position="235"/>
        <end position="464"/>
    </location>
</feature>
<dbReference type="InterPro" id="IPR009057">
    <property type="entry name" value="Homeodomain-like_sf"/>
</dbReference>
<dbReference type="Proteomes" id="UP000002012">
    <property type="component" value="Chromosome"/>
</dbReference>
<dbReference type="Gene3D" id="1.10.8.60">
    <property type="match status" value="1"/>
</dbReference>
<keyword evidence="5" id="KW-0804">Transcription</keyword>
<evidence type="ECO:0000313" key="9">
    <source>
        <dbReference type="Proteomes" id="UP000002012"/>
    </source>
</evidence>
<dbReference type="PANTHER" id="PTHR32071">
    <property type="entry name" value="TRANSCRIPTIONAL REGULATORY PROTEIN"/>
    <property type="match status" value="1"/>
</dbReference>
<dbReference type="SUPFAM" id="SSF46689">
    <property type="entry name" value="Homeodomain-like"/>
    <property type="match status" value="1"/>
</dbReference>
<dbReference type="OrthoDB" id="9804019at2"/>
<dbReference type="Pfam" id="PF25601">
    <property type="entry name" value="AAA_lid_14"/>
    <property type="match status" value="1"/>
</dbReference>
<dbReference type="PROSITE" id="PS00676">
    <property type="entry name" value="SIGMA54_INTERACT_2"/>
    <property type="match status" value="1"/>
</dbReference>
<reference evidence="8 9" key="1">
    <citation type="journal article" date="2010" name="Stand. Genomic Sci.">
        <title>Complete genome sequence of Denitrovibrio acetiphilus type strain (N2460).</title>
        <authorList>
            <person name="Kiss H."/>
            <person name="Lang E."/>
            <person name="Lapidus A."/>
            <person name="Copeland A."/>
            <person name="Nolan M."/>
            <person name="Glavina Del Rio T."/>
            <person name="Chen F."/>
            <person name="Lucas S."/>
            <person name="Tice H."/>
            <person name="Cheng J.F."/>
            <person name="Han C."/>
            <person name="Goodwin L."/>
            <person name="Pitluck S."/>
            <person name="Liolios K."/>
            <person name="Pati A."/>
            <person name="Ivanova N."/>
            <person name="Mavromatis K."/>
            <person name="Chen A."/>
            <person name="Palaniappan K."/>
            <person name="Land M."/>
            <person name="Hauser L."/>
            <person name="Chang Y.J."/>
            <person name="Jeffries C.D."/>
            <person name="Detter J.C."/>
            <person name="Brettin T."/>
            <person name="Spring S."/>
            <person name="Rohde M."/>
            <person name="Goker M."/>
            <person name="Woyke T."/>
            <person name="Bristow J."/>
            <person name="Eisen J.A."/>
            <person name="Markowitz V."/>
            <person name="Hugenholtz P."/>
            <person name="Kyrpides N.C."/>
            <person name="Klenk H.P."/>
        </authorList>
    </citation>
    <scope>NUCLEOTIDE SEQUENCE [LARGE SCALE GENOMIC DNA]</scope>
    <source>
        <strain evidence="9">DSM 12809 / NBRC 114555 / N2460</strain>
    </source>
</reference>
<dbReference type="RefSeq" id="WP_013010861.1">
    <property type="nucleotide sequence ID" value="NC_013943.1"/>
</dbReference>
<dbReference type="Gene3D" id="3.30.1380.20">
    <property type="entry name" value="Trafficking protein particle complex subunit 3"/>
    <property type="match status" value="1"/>
</dbReference>
<dbReference type="PANTHER" id="PTHR32071:SF81">
    <property type="entry name" value="PROPIONATE CATABOLISM OPERON REGULATORY PROTEIN"/>
    <property type="match status" value="1"/>
</dbReference>
<dbReference type="SMART" id="SM00382">
    <property type="entry name" value="AAA"/>
    <property type="match status" value="1"/>
</dbReference>
<dbReference type="Pfam" id="PF02954">
    <property type="entry name" value="HTH_8"/>
    <property type="match status" value="1"/>
</dbReference>
<dbReference type="InterPro" id="IPR003593">
    <property type="entry name" value="AAA+_ATPase"/>
</dbReference>
<organism evidence="8 9">
    <name type="scientific">Denitrovibrio acetiphilus (strain DSM 12809 / NBRC 114555 / N2460)</name>
    <dbReference type="NCBI Taxonomy" id="522772"/>
    <lineage>
        <taxon>Bacteria</taxon>
        <taxon>Pseudomonadati</taxon>
        <taxon>Deferribacterota</taxon>
        <taxon>Deferribacteres</taxon>
        <taxon>Deferribacterales</taxon>
        <taxon>Geovibrionaceae</taxon>
        <taxon>Denitrovibrio</taxon>
    </lineage>
</organism>
<evidence type="ECO:0000256" key="3">
    <source>
        <dbReference type="ARBA" id="ARBA00023015"/>
    </source>
</evidence>
<dbReference type="SUPFAM" id="SSF111126">
    <property type="entry name" value="Ligand-binding domain in the NO signalling and Golgi transport"/>
    <property type="match status" value="1"/>
</dbReference>
<dbReference type="Pfam" id="PF02830">
    <property type="entry name" value="V4R"/>
    <property type="match status" value="1"/>
</dbReference>
<dbReference type="SUPFAM" id="SSF52540">
    <property type="entry name" value="P-loop containing nucleoside triphosphate hydrolases"/>
    <property type="match status" value="1"/>
</dbReference>
<dbReference type="InterPro" id="IPR002078">
    <property type="entry name" value="Sigma_54_int"/>
</dbReference>
<dbReference type="PROSITE" id="PS00675">
    <property type="entry name" value="SIGMA54_INTERACT_1"/>
    <property type="match status" value="1"/>
</dbReference>
<dbReference type="PROSITE" id="PS50045">
    <property type="entry name" value="SIGMA54_INTERACT_4"/>
    <property type="match status" value="1"/>
</dbReference>
<dbReference type="PROSITE" id="PS00688">
    <property type="entry name" value="SIGMA54_INTERACT_3"/>
    <property type="match status" value="1"/>
</dbReference>
<dbReference type="EMBL" id="CP001968">
    <property type="protein sequence ID" value="ADD68347.1"/>
    <property type="molecule type" value="Genomic_DNA"/>
</dbReference>
<evidence type="ECO:0000256" key="5">
    <source>
        <dbReference type="ARBA" id="ARBA00023163"/>
    </source>
</evidence>
<dbReference type="InterPro" id="IPR002197">
    <property type="entry name" value="HTH_Fis"/>
</dbReference>
<accession>D4H8J8</accession>
<feature type="coiled-coil region" evidence="6">
    <location>
        <begin position="201"/>
        <end position="228"/>
    </location>
</feature>
<dbReference type="InterPro" id="IPR024096">
    <property type="entry name" value="NO_sig/Golgi_transp_ligand-bd"/>
</dbReference>
<keyword evidence="9" id="KW-1185">Reference proteome</keyword>
<evidence type="ECO:0000256" key="1">
    <source>
        <dbReference type="ARBA" id="ARBA00022741"/>
    </source>
</evidence>
<gene>
    <name evidence="8" type="ordered locus">Dacet_1578</name>
</gene>
<dbReference type="InParanoid" id="D4H8J8"/>
<dbReference type="STRING" id="522772.Dacet_1578"/>
<evidence type="ECO:0000256" key="2">
    <source>
        <dbReference type="ARBA" id="ARBA00022840"/>
    </source>
</evidence>
<keyword evidence="6" id="KW-0175">Coiled coil</keyword>
<dbReference type="eggNOG" id="COG1719">
    <property type="taxonomic scope" value="Bacteria"/>
</dbReference>
<evidence type="ECO:0000256" key="6">
    <source>
        <dbReference type="SAM" id="Coils"/>
    </source>
</evidence>
<evidence type="ECO:0000313" key="8">
    <source>
        <dbReference type="EMBL" id="ADD68347.1"/>
    </source>
</evidence>
<dbReference type="GO" id="GO:0005524">
    <property type="term" value="F:ATP binding"/>
    <property type="evidence" value="ECO:0007669"/>
    <property type="project" value="UniProtKB-KW"/>
</dbReference>
<dbReference type="InterPro" id="IPR025662">
    <property type="entry name" value="Sigma_54_int_dom_ATP-bd_1"/>
</dbReference>
<dbReference type="CDD" id="cd00009">
    <property type="entry name" value="AAA"/>
    <property type="match status" value="1"/>
</dbReference>
<dbReference type="PaxDb" id="522772-Dacet_1578"/>
<dbReference type="Pfam" id="PF06505">
    <property type="entry name" value="XylR_N"/>
    <property type="match status" value="1"/>
</dbReference>
<name>D4H8J8_DENA2</name>
<dbReference type="Gene3D" id="3.40.50.300">
    <property type="entry name" value="P-loop containing nucleotide triphosphate hydrolases"/>
    <property type="match status" value="1"/>
</dbReference>
<dbReference type="GO" id="GO:0043565">
    <property type="term" value="F:sequence-specific DNA binding"/>
    <property type="evidence" value="ECO:0007669"/>
    <property type="project" value="InterPro"/>
</dbReference>
<dbReference type="InterPro" id="IPR010523">
    <property type="entry name" value="XylR_N"/>
</dbReference>
<dbReference type="AlphaFoldDB" id="D4H8J8"/>
<dbReference type="eggNOG" id="COG3829">
    <property type="taxonomic scope" value="Bacteria"/>
</dbReference>
<dbReference type="InterPro" id="IPR025943">
    <property type="entry name" value="Sigma_54_int_dom_ATP-bd_2"/>
</dbReference>
<dbReference type="InterPro" id="IPR027417">
    <property type="entry name" value="P-loop_NTPase"/>
</dbReference>
<keyword evidence="2" id="KW-0067">ATP-binding</keyword>
<evidence type="ECO:0000256" key="4">
    <source>
        <dbReference type="ARBA" id="ARBA00023125"/>
    </source>
</evidence>
<protein>
    <submittedName>
        <fullName evidence="8">Sigma54 specific transcriptional regulator, Fis family</fullName>
    </submittedName>
</protein>
<evidence type="ECO:0000259" key="7">
    <source>
        <dbReference type="PROSITE" id="PS50045"/>
    </source>
</evidence>